<dbReference type="AlphaFoldDB" id="A0A3M8C1L4"/>
<feature type="transmembrane region" description="Helical" evidence="1">
    <location>
        <begin position="6"/>
        <end position="29"/>
    </location>
</feature>
<dbReference type="OrthoDB" id="2112914at2"/>
<reference evidence="2 3" key="1">
    <citation type="submission" date="2018-10" db="EMBL/GenBank/DDBJ databases">
        <title>Phylogenomics of Brevibacillus.</title>
        <authorList>
            <person name="Dunlap C."/>
        </authorList>
    </citation>
    <scope>NUCLEOTIDE SEQUENCE [LARGE SCALE GENOMIC DNA]</scope>
    <source>
        <strain evidence="2 3">JCM 12215</strain>
    </source>
</reference>
<evidence type="ECO:0000313" key="3">
    <source>
        <dbReference type="Proteomes" id="UP000282028"/>
    </source>
</evidence>
<dbReference type="InterPro" id="IPR016024">
    <property type="entry name" value="ARM-type_fold"/>
</dbReference>
<keyword evidence="1" id="KW-0812">Transmembrane</keyword>
<dbReference type="Proteomes" id="UP000282028">
    <property type="component" value="Unassembled WGS sequence"/>
</dbReference>
<dbReference type="SMART" id="SM00567">
    <property type="entry name" value="EZ_HEAT"/>
    <property type="match status" value="2"/>
</dbReference>
<accession>A0A3M8C1L4</accession>
<dbReference type="Pfam" id="PF13646">
    <property type="entry name" value="HEAT_2"/>
    <property type="match status" value="1"/>
</dbReference>
<keyword evidence="1" id="KW-0472">Membrane</keyword>
<sequence length="391" mass="45283">METPLSFAVYFLYFICGVTVLGLILLLALKLRHIAADKQEKTCLEKYKDYFIYLQAYGEEEERLKLPPGNLTRREKQIIQKKLFELLERFTGIHRQKLIVLCVDMGLEELDLNRMNSWWKWTKIDAAFNLGMMRSGKAVEGLLHLLKKSDFDSTIFIIARAIAKCARSEKDLRQMVELLAAHRKNCHQLIVDILGDSHLDTGPLLVSFLKEEDADLIKIGLIGLSSHAQPNMDPILHELVDSADKEVRIKVVKLLCRDVRYLTDKNVNLFMTHPDWELRSIMAKAIGALGLSQYIPLLKRAVKDPHWWVAHNSTNSLAQLQVEGFMALCAIMEEEKDSRVREMAHQVVQKELERGKHNLVDLDQQISYNQKLYFYQKWNRKSMKTVHALEK</sequence>
<protein>
    <submittedName>
        <fullName evidence="2">HEAT repeat domain-containing protein</fullName>
    </submittedName>
</protein>
<dbReference type="Gene3D" id="1.25.10.10">
    <property type="entry name" value="Leucine-rich Repeat Variant"/>
    <property type="match status" value="2"/>
</dbReference>
<evidence type="ECO:0000313" key="2">
    <source>
        <dbReference type="EMBL" id="RNB69489.1"/>
    </source>
</evidence>
<comment type="caution">
    <text evidence="2">The sequence shown here is derived from an EMBL/GenBank/DDBJ whole genome shotgun (WGS) entry which is preliminary data.</text>
</comment>
<evidence type="ECO:0000256" key="1">
    <source>
        <dbReference type="SAM" id="Phobius"/>
    </source>
</evidence>
<dbReference type="RefSeq" id="WP_122910457.1">
    <property type="nucleotide sequence ID" value="NZ_CBCSBE010000015.1"/>
</dbReference>
<name>A0A3M8C1L4_9BACL</name>
<gene>
    <name evidence="2" type="ORF">EDM52_18625</name>
</gene>
<dbReference type="SUPFAM" id="SSF48371">
    <property type="entry name" value="ARM repeat"/>
    <property type="match status" value="1"/>
</dbReference>
<dbReference type="InterPro" id="IPR011989">
    <property type="entry name" value="ARM-like"/>
</dbReference>
<dbReference type="InterPro" id="IPR004155">
    <property type="entry name" value="PBS_lyase_HEAT"/>
</dbReference>
<organism evidence="2 3">
    <name type="scientific">Brevibacillus invocatus</name>
    <dbReference type="NCBI Taxonomy" id="173959"/>
    <lineage>
        <taxon>Bacteria</taxon>
        <taxon>Bacillati</taxon>
        <taxon>Bacillota</taxon>
        <taxon>Bacilli</taxon>
        <taxon>Bacillales</taxon>
        <taxon>Paenibacillaceae</taxon>
        <taxon>Brevibacillus</taxon>
    </lineage>
</organism>
<dbReference type="EMBL" id="RHHR01000037">
    <property type="protein sequence ID" value="RNB69489.1"/>
    <property type="molecule type" value="Genomic_DNA"/>
</dbReference>
<proteinExistence type="predicted"/>
<keyword evidence="1" id="KW-1133">Transmembrane helix</keyword>
<keyword evidence="3" id="KW-1185">Reference proteome</keyword>